<dbReference type="EMBL" id="QHBU01000256">
    <property type="protein sequence ID" value="PZR78552.1"/>
    <property type="molecule type" value="Genomic_DNA"/>
</dbReference>
<dbReference type="GO" id="GO:0000976">
    <property type="term" value="F:transcription cis-regulatory region binding"/>
    <property type="evidence" value="ECO:0007669"/>
    <property type="project" value="TreeGrafter"/>
</dbReference>
<dbReference type="PRINTS" id="PR00455">
    <property type="entry name" value="HTHTETR"/>
</dbReference>
<accession>A0A934N3I4</accession>
<proteinExistence type="predicted"/>
<evidence type="ECO:0000313" key="7">
    <source>
        <dbReference type="Proteomes" id="UP000248724"/>
    </source>
</evidence>
<dbReference type="InterPro" id="IPR009057">
    <property type="entry name" value="Homeodomain-like_sf"/>
</dbReference>
<evidence type="ECO:0000256" key="3">
    <source>
        <dbReference type="SAM" id="MobiDB-lite"/>
    </source>
</evidence>
<dbReference type="GO" id="GO:0003700">
    <property type="term" value="F:DNA-binding transcription factor activity"/>
    <property type="evidence" value="ECO:0007669"/>
    <property type="project" value="TreeGrafter"/>
</dbReference>
<reference evidence="6" key="2">
    <citation type="submission" date="2018-05" db="EMBL/GenBank/DDBJ databases">
        <authorList>
            <person name="Ferrari B."/>
        </authorList>
    </citation>
    <scope>NUCLEOTIDE SEQUENCE</scope>
    <source>
        <strain evidence="6">RRmetagenome_bin12</strain>
    </source>
</reference>
<dbReference type="PROSITE" id="PS50977">
    <property type="entry name" value="HTH_TETR_2"/>
    <property type="match status" value="1"/>
</dbReference>
<evidence type="ECO:0000256" key="1">
    <source>
        <dbReference type="ARBA" id="ARBA00023125"/>
    </source>
</evidence>
<dbReference type="Proteomes" id="UP000606991">
    <property type="component" value="Unassembled WGS sequence"/>
</dbReference>
<dbReference type="SUPFAM" id="SSF46689">
    <property type="entry name" value="Homeodomain-like"/>
    <property type="match status" value="1"/>
</dbReference>
<reference evidence="5 8" key="3">
    <citation type="submission" date="2020-10" db="EMBL/GenBank/DDBJ databases">
        <title>Ca. Dormibacterota MAGs.</title>
        <authorList>
            <person name="Montgomery K."/>
        </authorList>
    </citation>
    <scope>NUCLEOTIDE SEQUENCE [LARGE SCALE GENOMIC DNA]</scope>
    <source>
        <strain evidence="5">SC8812_S17_18</strain>
    </source>
</reference>
<dbReference type="PANTHER" id="PTHR30055">
    <property type="entry name" value="HTH-TYPE TRANSCRIPTIONAL REGULATOR RUTR"/>
    <property type="match status" value="1"/>
</dbReference>
<evidence type="ECO:0000256" key="2">
    <source>
        <dbReference type="PROSITE-ProRule" id="PRU00335"/>
    </source>
</evidence>
<evidence type="ECO:0000313" key="8">
    <source>
        <dbReference type="Proteomes" id="UP000606991"/>
    </source>
</evidence>
<dbReference type="Gene3D" id="1.10.357.10">
    <property type="entry name" value="Tetracycline Repressor, domain 2"/>
    <property type="match status" value="1"/>
</dbReference>
<comment type="caution">
    <text evidence="6">The sequence shown here is derived from an EMBL/GenBank/DDBJ whole genome shotgun (WGS) entry which is preliminary data.</text>
</comment>
<evidence type="ECO:0000313" key="6">
    <source>
        <dbReference type="EMBL" id="PZR78552.1"/>
    </source>
</evidence>
<dbReference type="Proteomes" id="UP000248724">
    <property type="component" value="Unassembled WGS sequence"/>
</dbReference>
<dbReference type="AlphaFoldDB" id="A0A2W5Z028"/>
<reference evidence="6 7" key="1">
    <citation type="journal article" date="2017" name="Nature">
        <title>Atmospheric trace gases support primary production in Antarctic desert surface soil.</title>
        <authorList>
            <person name="Ji M."/>
            <person name="Greening C."/>
            <person name="Vanwonterghem I."/>
            <person name="Carere C.R."/>
            <person name="Bay S.K."/>
            <person name="Steen J.A."/>
            <person name="Montgomery K."/>
            <person name="Lines T."/>
            <person name="Beardall J."/>
            <person name="van Dorst J."/>
            <person name="Snape I."/>
            <person name="Stott M.B."/>
            <person name="Hugenholtz P."/>
            <person name="Ferrari B.C."/>
        </authorList>
    </citation>
    <scope>NUCLEOTIDE SEQUENCE [LARGE SCALE GENOMIC DNA]</scope>
    <source>
        <strain evidence="6">RRmetagenome_bin12</strain>
    </source>
</reference>
<feature type="DNA-binding region" description="H-T-H motif" evidence="2">
    <location>
        <begin position="60"/>
        <end position="79"/>
    </location>
</feature>
<dbReference type="Pfam" id="PF19344">
    <property type="entry name" value="TetR_C_32"/>
    <property type="match status" value="1"/>
</dbReference>
<accession>A0A2W5Z028</accession>
<feature type="domain" description="HTH tetR-type" evidence="4">
    <location>
        <begin position="38"/>
        <end position="97"/>
    </location>
</feature>
<dbReference type="PANTHER" id="PTHR30055:SF160">
    <property type="entry name" value="TRANSCRIPTIONAL REGULATORY PROTEIN (PROBABLY ASNC-FAMILY)-RELATED"/>
    <property type="match status" value="1"/>
</dbReference>
<dbReference type="RefSeq" id="WP_337311090.1">
    <property type="nucleotide sequence ID" value="NZ_JAEKNS010000077.1"/>
</dbReference>
<organism evidence="6 7">
    <name type="scientific">Candidatus Aeolococcus gillhamiae</name>
    <dbReference type="NCBI Taxonomy" id="3127015"/>
    <lineage>
        <taxon>Bacteria</taxon>
        <taxon>Bacillati</taxon>
        <taxon>Candidatus Dormiibacterota</taxon>
        <taxon>Candidatus Dormibacteria</taxon>
        <taxon>Candidatus Aeolococcales</taxon>
        <taxon>Candidatus Aeolococcaceae</taxon>
        <taxon>Candidatus Aeolococcus</taxon>
    </lineage>
</organism>
<dbReference type="InterPro" id="IPR045823">
    <property type="entry name" value="TetR_C_32"/>
</dbReference>
<gene>
    <name evidence="6" type="ORF">DLM65_12775</name>
    <name evidence="5" type="ORF">JF886_07435</name>
</gene>
<protein>
    <submittedName>
        <fullName evidence="6">TetR family transcriptional regulator</fullName>
    </submittedName>
</protein>
<dbReference type="Pfam" id="PF00440">
    <property type="entry name" value="TetR_N"/>
    <property type="match status" value="1"/>
</dbReference>
<evidence type="ECO:0000259" key="4">
    <source>
        <dbReference type="PROSITE" id="PS50977"/>
    </source>
</evidence>
<keyword evidence="1 2" id="KW-0238">DNA-binding</keyword>
<dbReference type="InterPro" id="IPR050109">
    <property type="entry name" value="HTH-type_TetR-like_transc_reg"/>
</dbReference>
<dbReference type="InterPro" id="IPR036271">
    <property type="entry name" value="Tet_transcr_reg_TetR-rel_C_sf"/>
</dbReference>
<dbReference type="SUPFAM" id="SSF48498">
    <property type="entry name" value="Tetracyclin repressor-like, C-terminal domain"/>
    <property type="match status" value="1"/>
</dbReference>
<dbReference type="EMBL" id="JAEKNS010000077">
    <property type="protein sequence ID" value="MBJ7594681.1"/>
    <property type="molecule type" value="Genomic_DNA"/>
</dbReference>
<evidence type="ECO:0000313" key="5">
    <source>
        <dbReference type="EMBL" id="MBJ7594681.1"/>
    </source>
</evidence>
<feature type="region of interest" description="Disordered" evidence="3">
    <location>
        <begin position="1"/>
        <end position="37"/>
    </location>
</feature>
<name>A0A2W5Z028_9BACT</name>
<dbReference type="InterPro" id="IPR001647">
    <property type="entry name" value="HTH_TetR"/>
</dbReference>
<sequence length="252" mass="27376">MRSRKVKGPENRALLRPPGPAGEAQAAGQRERWRGHRETRRAELVEAAVEAIRARGAGVGMEDIAAQAGVSKPILYRHFADRADLWLAVGRRVNDELLAAMSSALLVERPPRETIAAVVDTYLAIIEQDPELYRFVVHGSLADRGMSSDLVHAQMALMATEVARVLDDRLREAGVDSGGAEPWSHGIVGMVQAAADWWIDRRSMSRAALVDYLTALISTGIEGLFGEAIATATPRTRSGLRVLDEPHGDETG</sequence>